<dbReference type="InParanoid" id="F9XFM2"/>
<evidence type="ECO:0000313" key="1">
    <source>
        <dbReference type="EMBL" id="EGP86160.1"/>
    </source>
</evidence>
<accession>F9XFM2</accession>
<reference evidence="1 2" key="1">
    <citation type="journal article" date="2011" name="PLoS Genet.">
        <title>Finished genome of the fungal wheat pathogen Mycosphaerella graminicola reveals dispensome structure, chromosome plasticity, and stealth pathogenesis.</title>
        <authorList>
            <person name="Goodwin S.B."/>
            <person name="Ben M'barek S."/>
            <person name="Dhillon B."/>
            <person name="Wittenberg A.H.J."/>
            <person name="Crane C.F."/>
            <person name="Hane J.K."/>
            <person name="Foster A.J."/>
            <person name="Van der Lee T.A.J."/>
            <person name="Grimwood J."/>
            <person name="Aerts A."/>
            <person name="Antoniw J."/>
            <person name="Bailey A."/>
            <person name="Bluhm B."/>
            <person name="Bowler J."/>
            <person name="Bristow J."/>
            <person name="van der Burgt A."/>
            <person name="Canto-Canche B."/>
            <person name="Churchill A.C.L."/>
            <person name="Conde-Ferraez L."/>
            <person name="Cools H.J."/>
            <person name="Coutinho P.M."/>
            <person name="Csukai M."/>
            <person name="Dehal P."/>
            <person name="De Wit P."/>
            <person name="Donzelli B."/>
            <person name="van de Geest H.C."/>
            <person name="van Ham R.C.H.J."/>
            <person name="Hammond-Kosack K.E."/>
            <person name="Henrissat B."/>
            <person name="Kilian A."/>
            <person name="Kobayashi A.K."/>
            <person name="Koopmann E."/>
            <person name="Kourmpetis Y."/>
            <person name="Kuzniar A."/>
            <person name="Lindquist E."/>
            <person name="Lombard V."/>
            <person name="Maliepaard C."/>
            <person name="Martins N."/>
            <person name="Mehrabi R."/>
            <person name="Nap J.P.H."/>
            <person name="Ponomarenko A."/>
            <person name="Rudd J.J."/>
            <person name="Salamov A."/>
            <person name="Schmutz J."/>
            <person name="Schouten H.J."/>
            <person name="Shapiro H."/>
            <person name="Stergiopoulos I."/>
            <person name="Torriani S.F.F."/>
            <person name="Tu H."/>
            <person name="de Vries R.P."/>
            <person name="Waalwijk C."/>
            <person name="Ware S.B."/>
            <person name="Wiebenga A."/>
            <person name="Zwiers L.-H."/>
            <person name="Oliver R.P."/>
            <person name="Grigoriev I.V."/>
            <person name="Kema G.H.J."/>
        </authorList>
    </citation>
    <scope>NUCLEOTIDE SEQUENCE [LARGE SCALE GENOMIC DNA]</scope>
    <source>
        <strain evidence="2">CBS 115943 / IPO323</strain>
    </source>
</reference>
<organism evidence="1 2">
    <name type="scientific">Zymoseptoria tritici (strain CBS 115943 / IPO323)</name>
    <name type="common">Speckled leaf blotch fungus</name>
    <name type="synonym">Septoria tritici</name>
    <dbReference type="NCBI Taxonomy" id="336722"/>
    <lineage>
        <taxon>Eukaryota</taxon>
        <taxon>Fungi</taxon>
        <taxon>Dikarya</taxon>
        <taxon>Ascomycota</taxon>
        <taxon>Pezizomycotina</taxon>
        <taxon>Dothideomycetes</taxon>
        <taxon>Dothideomycetidae</taxon>
        <taxon>Mycosphaerellales</taxon>
        <taxon>Mycosphaerellaceae</taxon>
        <taxon>Zymoseptoria</taxon>
    </lineage>
</organism>
<protein>
    <submittedName>
        <fullName evidence="1">Uncharacterized protein</fullName>
    </submittedName>
</protein>
<evidence type="ECO:0000313" key="2">
    <source>
        <dbReference type="Proteomes" id="UP000008062"/>
    </source>
</evidence>
<dbReference type="EMBL" id="CM001202">
    <property type="protein sequence ID" value="EGP86160.1"/>
    <property type="molecule type" value="Genomic_DNA"/>
</dbReference>
<dbReference type="KEGG" id="ztr:MYCGRDRAFT_94421"/>
<gene>
    <name evidence="1" type="ORF">MYCGRDRAFT_94421</name>
</gene>
<dbReference type="AlphaFoldDB" id="F9XFM2"/>
<dbReference type="GeneID" id="13397415"/>
<dbReference type="HOGENOM" id="CLU_752749_0_0_1"/>
<dbReference type="Proteomes" id="UP000008062">
    <property type="component" value="Chromosome 7"/>
</dbReference>
<name>F9XFM2_ZYMTI</name>
<sequence>MNGFTTEGVWAPRPPRARVNAARIEELSTASDNSDDQGNGASAPLARSLLYVTLRHEDEELPIEQHLVLSGRLDTSGRAAARNVSVYLDNGANSMFINPAIVKANKLPCFPLARLCFSSTSSDFVAQSQSVNHAYAPPFSTSDPLMPLQESGKFQDPYEPHPLQVGIKEIGNNNPVKIRQLSARAATLIAYRSETEVFALWISLSAYATTVADYEKFMTGATSSELDVLAKLPPVHYDLATAFSQQEANTLAEHKPGVDYKIFLKEGSLLLFRKPYRLLSTLTHPASLRTPLDLAPASRPLFVHRRDVRAENGMLYVRNRYNSWSLFVPGQDDNDNDLRTRIFRMCYDSFGAGHAVRVGQTTPSTKTS</sequence>
<keyword evidence="2" id="KW-1185">Reference proteome</keyword>
<dbReference type="RefSeq" id="XP_003851184.1">
    <property type="nucleotide sequence ID" value="XM_003851136.1"/>
</dbReference>
<proteinExistence type="predicted"/>